<evidence type="ECO:0000256" key="2">
    <source>
        <dbReference type="ARBA" id="ARBA00022723"/>
    </source>
</evidence>
<dbReference type="InterPro" id="IPR023696">
    <property type="entry name" value="Ureohydrolase_dom_sf"/>
</dbReference>
<dbReference type="RefSeq" id="WP_006904167.1">
    <property type="nucleotide sequence ID" value="NZ_JH976535.1"/>
</dbReference>
<dbReference type="GO" id="GO:0033389">
    <property type="term" value="P:putrescine biosynthetic process from arginine, via agmatine"/>
    <property type="evidence" value="ECO:0007669"/>
    <property type="project" value="TreeGrafter"/>
</dbReference>
<dbReference type="OrthoDB" id="9788689at2"/>
<reference evidence="6" key="2">
    <citation type="submission" date="2012-10" db="EMBL/GenBank/DDBJ databases">
        <title>Improved high-quality draft of Thermaerobacter subterraneus C21, DSM 13965.</title>
        <authorList>
            <consortium name="DOE Joint Genome Institute"/>
            <person name="Eisen J."/>
            <person name="Huntemann M."/>
            <person name="Wei C.-L."/>
            <person name="Han J."/>
            <person name="Detter J.C."/>
            <person name="Han C."/>
            <person name="Tapia R."/>
            <person name="Chen A."/>
            <person name="Kyrpides N."/>
            <person name="Mavromatis K."/>
            <person name="Markowitz V."/>
            <person name="Szeto E."/>
            <person name="Ivanova N."/>
            <person name="Mikhailova N."/>
            <person name="Ovchinnikova G."/>
            <person name="Pagani I."/>
            <person name="Pati A."/>
            <person name="Goodwin L."/>
            <person name="Nordberg H.P."/>
            <person name="Cantor M.N."/>
            <person name="Hua S.X."/>
            <person name="Woyke T."/>
            <person name="Eisen J."/>
            <person name="Klenk H.-P."/>
        </authorList>
    </citation>
    <scope>NUCLEOTIDE SEQUENCE [LARGE SCALE GENOMIC DNA]</scope>
    <source>
        <strain evidence="6">DSM 13965</strain>
    </source>
</reference>
<dbReference type="PANTHER" id="PTHR11358">
    <property type="entry name" value="ARGINASE/AGMATINASE"/>
    <property type="match status" value="1"/>
</dbReference>
<dbReference type="Gene3D" id="3.40.800.10">
    <property type="entry name" value="Ureohydrolase domain"/>
    <property type="match status" value="2"/>
</dbReference>
<proteinExistence type="inferred from homology"/>
<dbReference type="AlphaFoldDB" id="K6QCD2"/>
<dbReference type="Pfam" id="PF00491">
    <property type="entry name" value="Arginase"/>
    <property type="match status" value="2"/>
</dbReference>
<evidence type="ECO:0000256" key="5">
    <source>
        <dbReference type="SAM" id="MobiDB-lite"/>
    </source>
</evidence>
<evidence type="ECO:0000313" key="7">
    <source>
        <dbReference type="Proteomes" id="UP000005710"/>
    </source>
</evidence>
<evidence type="ECO:0000256" key="4">
    <source>
        <dbReference type="RuleBase" id="RU003684"/>
    </source>
</evidence>
<organism evidence="6 7">
    <name type="scientific">Thermaerobacter subterraneus DSM 13965</name>
    <dbReference type="NCBI Taxonomy" id="867903"/>
    <lineage>
        <taxon>Bacteria</taxon>
        <taxon>Bacillati</taxon>
        <taxon>Bacillota</taxon>
        <taxon>Clostridia</taxon>
        <taxon>Eubacteriales</taxon>
        <taxon>Clostridiales Family XVII. Incertae Sedis</taxon>
        <taxon>Thermaerobacter</taxon>
    </lineage>
</organism>
<dbReference type="PROSITE" id="PS51409">
    <property type="entry name" value="ARGINASE_2"/>
    <property type="match status" value="1"/>
</dbReference>
<feature type="compositionally biased region" description="Gly residues" evidence="5">
    <location>
        <begin position="280"/>
        <end position="311"/>
    </location>
</feature>
<evidence type="ECO:0000313" key="6">
    <source>
        <dbReference type="EMBL" id="EKP94161.1"/>
    </source>
</evidence>
<evidence type="ECO:0000256" key="3">
    <source>
        <dbReference type="ARBA" id="ARBA00022801"/>
    </source>
</evidence>
<name>K6QCD2_9FIRM</name>
<keyword evidence="2" id="KW-0479">Metal-binding</keyword>
<dbReference type="InterPro" id="IPR020855">
    <property type="entry name" value="Ureohydrolase_Mn_BS"/>
</dbReference>
<protein>
    <submittedName>
        <fullName evidence="6">Arginase family hydrolase, arginase/agmainase/formiminoglutamate hydrolase</fullName>
    </submittedName>
</protein>
<reference evidence="6" key="1">
    <citation type="submission" date="2010-10" db="EMBL/GenBank/DDBJ databases">
        <authorList>
            <consortium name="US DOE Joint Genome Institute (JGI-PGF)"/>
            <person name="Lucas S."/>
            <person name="Copeland A."/>
            <person name="Lapidus A."/>
            <person name="Bruce D."/>
            <person name="Goodwin L."/>
            <person name="Pitluck S."/>
            <person name="Kyrpides N."/>
            <person name="Mavromatis K."/>
            <person name="Detter J.C."/>
            <person name="Han C."/>
            <person name="Land M."/>
            <person name="Hauser L."/>
            <person name="Markowitz V."/>
            <person name="Cheng J.-F."/>
            <person name="Hugenholtz P."/>
            <person name="Woyke T."/>
            <person name="Wu D."/>
            <person name="Pukall R."/>
            <person name="Wahrenburg C."/>
            <person name="Brambilla E."/>
            <person name="Klenk H.-P."/>
            <person name="Eisen J.A."/>
        </authorList>
    </citation>
    <scope>NUCLEOTIDE SEQUENCE [LARGE SCALE GENOMIC DNA]</scope>
    <source>
        <strain evidence="6">DSM 13965</strain>
    </source>
</reference>
<dbReference type="PROSITE" id="PS01053">
    <property type="entry name" value="ARGINASE_1"/>
    <property type="match status" value="1"/>
</dbReference>
<dbReference type="Proteomes" id="UP000005710">
    <property type="component" value="Unassembled WGS sequence"/>
</dbReference>
<dbReference type="EMBL" id="AENY02000003">
    <property type="protein sequence ID" value="EKP94161.1"/>
    <property type="molecule type" value="Genomic_DNA"/>
</dbReference>
<dbReference type="HOGENOM" id="CLU_039478_0_2_9"/>
<dbReference type="InterPro" id="IPR006035">
    <property type="entry name" value="Ureohydrolase"/>
</dbReference>
<keyword evidence="7" id="KW-1185">Reference proteome</keyword>
<dbReference type="GO" id="GO:0008783">
    <property type="term" value="F:agmatinase activity"/>
    <property type="evidence" value="ECO:0007669"/>
    <property type="project" value="TreeGrafter"/>
</dbReference>
<dbReference type="STRING" id="867903.ThesuDRAFT_01890"/>
<sequence>MQVPQQPRAGMPFTGIATFARAPYVPPEALQAGQVDFAVIGVPFDAAVGFRPGQRLAPRAIRDLSTRYALPWGPDNPGYWDIQDDRWYLEGCRLVDLGDADPLYTDLEHLDRSVAALVGAALRAGAVPVVLGGDHSITYPVLRAYGELLQASAGPGSAARYGDEGGGLGSSQGNGGGRLHILQIDAHLDFSADVAGFLRSNSSPFRRAAELPYVGTITVIGVRGIRTSPEAYAAAARRGNRIVTMGEWRAAWARRAAIPAGVGPSGGPHPGTAADSGAGARVGGATGSGAGAGPAGGTGSHGRTSPGGGEPAGSRLGRPPAPGDDANPLVPFLAAIPPGEPLYISLDIDGLDPAVAPGTSSPEPGGLTYEEVREILRLAASRARVVGIDIVEVNPYLDPGGMTALLAARLAIEAMAFSHGALASPGSWVFPHG</sequence>
<keyword evidence="3 4" id="KW-0378">Hydrolase</keyword>
<dbReference type="eggNOG" id="COG0010">
    <property type="taxonomic scope" value="Bacteria"/>
</dbReference>
<feature type="region of interest" description="Disordered" evidence="5">
    <location>
        <begin position="261"/>
        <end position="330"/>
    </location>
</feature>
<dbReference type="SUPFAM" id="SSF52768">
    <property type="entry name" value="Arginase/deacetylase"/>
    <property type="match status" value="2"/>
</dbReference>
<dbReference type="GO" id="GO:0046872">
    <property type="term" value="F:metal ion binding"/>
    <property type="evidence" value="ECO:0007669"/>
    <property type="project" value="UniProtKB-KW"/>
</dbReference>
<gene>
    <name evidence="6" type="ORF">ThesuDRAFT_01890</name>
</gene>
<dbReference type="PANTHER" id="PTHR11358:SF26">
    <property type="entry name" value="GUANIDINO ACID HYDROLASE, MITOCHONDRIAL"/>
    <property type="match status" value="1"/>
</dbReference>
<comment type="similarity">
    <text evidence="1">Belongs to the arginase family. Agmatinase subfamily.</text>
</comment>
<accession>K6QCD2</accession>
<comment type="caution">
    <text evidence="6">The sequence shown here is derived from an EMBL/GenBank/DDBJ whole genome shotgun (WGS) entry which is preliminary data.</text>
</comment>
<evidence type="ECO:0000256" key="1">
    <source>
        <dbReference type="ARBA" id="ARBA00009227"/>
    </source>
</evidence>